<dbReference type="GO" id="GO:0034515">
    <property type="term" value="C:proteasome storage granule"/>
    <property type="evidence" value="ECO:0007669"/>
    <property type="project" value="TreeGrafter"/>
</dbReference>
<dbReference type="Pfam" id="PF13646">
    <property type="entry name" value="HEAT_2"/>
    <property type="match status" value="1"/>
</dbReference>
<feature type="compositionally biased region" description="Basic and acidic residues" evidence="3">
    <location>
        <begin position="386"/>
        <end position="407"/>
    </location>
</feature>
<dbReference type="InterPro" id="IPR002015">
    <property type="entry name" value="Proteasome/cyclosome_rpt"/>
</dbReference>
<dbReference type="InterPro" id="IPR011989">
    <property type="entry name" value="ARM-like"/>
</dbReference>
<evidence type="ECO:0000259" key="4">
    <source>
        <dbReference type="Pfam" id="PF18004"/>
    </source>
</evidence>
<keyword evidence="1" id="KW-0677">Repeat</keyword>
<feature type="domain" description="26S proteasome regulatory subunit RPN2 C-terminal" evidence="4">
    <location>
        <begin position="316"/>
        <end position="482"/>
    </location>
</feature>
<accession>A0A9R1RC30</accession>
<protein>
    <recommendedName>
        <fullName evidence="4">26S proteasome regulatory subunit RPN2 C-terminal domain-containing protein</fullName>
    </recommendedName>
</protein>
<dbReference type="Gramene" id="TRITD2Av1G250090.21">
    <property type="protein sequence ID" value="TRITD2Av1G250090.21"/>
    <property type="gene ID" value="TRITD2Av1G250090"/>
</dbReference>
<dbReference type="SUPFAM" id="SSF48371">
    <property type="entry name" value="ARM repeat"/>
    <property type="match status" value="1"/>
</dbReference>
<evidence type="ECO:0000313" key="6">
    <source>
        <dbReference type="Proteomes" id="UP000324705"/>
    </source>
</evidence>
<reference evidence="5 6" key="1">
    <citation type="submission" date="2017-09" db="EMBL/GenBank/DDBJ databases">
        <authorList>
            <consortium name="International Durum Wheat Genome Sequencing Consortium (IDWGSC)"/>
            <person name="Milanesi L."/>
        </authorList>
    </citation>
    <scope>NUCLEOTIDE SEQUENCE [LARGE SCALE GENOMIC DNA]</scope>
    <source>
        <strain evidence="6">cv. Svevo</strain>
    </source>
</reference>
<feature type="region of interest" description="Disordered" evidence="3">
    <location>
        <begin position="496"/>
        <end position="526"/>
    </location>
</feature>
<dbReference type="EMBL" id="LT934113">
    <property type="protein sequence ID" value="VAH35920.1"/>
    <property type="molecule type" value="Genomic_DNA"/>
</dbReference>
<dbReference type="Proteomes" id="UP000324705">
    <property type="component" value="Chromosome 2A"/>
</dbReference>
<evidence type="ECO:0000256" key="3">
    <source>
        <dbReference type="SAM" id="MobiDB-lite"/>
    </source>
</evidence>
<feature type="region of interest" description="Disordered" evidence="3">
    <location>
        <begin position="374"/>
        <end position="413"/>
    </location>
</feature>
<dbReference type="PANTHER" id="PTHR10943:SF2">
    <property type="entry name" value="26S PROTEASOME NON-ATPASE REGULATORY SUBUNIT 1"/>
    <property type="match status" value="1"/>
</dbReference>
<feature type="compositionally biased region" description="Low complexity" evidence="3">
    <location>
        <begin position="496"/>
        <end position="511"/>
    </location>
</feature>
<dbReference type="GO" id="GO:0005634">
    <property type="term" value="C:nucleus"/>
    <property type="evidence" value="ECO:0007669"/>
    <property type="project" value="TreeGrafter"/>
</dbReference>
<evidence type="ECO:0000256" key="1">
    <source>
        <dbReference type="ARBA" id="ARBA00022737"/>
    </source>
</evidence>
<gene>
    <name evidence="5" type="ORF">TRITD_2Av1G250090</name>
</gene>
<dbReference type="GO" id="GO:0043161">
    <property type="term" value="P:proteasome-mediated ubiquitin-dependent protein catabolic process"/>
    <property type="evidence" value="ECO:0007669"/>
    <property type="project" value="TreeGrafter"/>
</dbReference>
<dbReference type="InterPro" id="IPR040623">
    <property type="entry name" value="RPN2_C"/>
</dbReference>
<dbReference type="Pfam" id="PF18004">
    <property type="entry name" value="RPN2_C"/>
    <property type="match status" value="1"/>
</dbReference>
<dbReference type="Pfam" id="PF01851">
    <property type="entry name" value="PC_rep"/>
    <property type="match status" value="1"/>
</dbReference>
<proteinExistence type="predicted"/>
<feature type="compositionally biased region" description="Pro residues" evidence="3">
    <location>
        <begin position="517"/>
        <end position="526"/>
    </location>
</feature>
<organism evidence="5 6">
    <name type="scientific">Triticum turgidum subsp. durum</name>
    <name type="common">Durum wheat</name>
    <name type="synonym">Triticum durum</name>
    <dbReference type="NCBI Taxonomy" id="4567"/>
    <lineage>
        <taxon>Eukaryota</taxon>
        <taxon>Viridiplantae</taxon>
        <taxon>Streptophyta</taxon>
        <taxon>Embryophyta</taxon>
        <taxon>Tracheophyta</taxon>
        <taxon>Spermatophyta</taxon>
        <taxon>Magnoliopsida</taxon>
        <taxon>Liliopsida</taxon>
        <taxon>Poales</taxon>
        <taxon>Poaceae</taxon>
        <taxon>BOP clade</taxon>
        <taxon>Pooideae</taxon>
        <taxon>Triticodae</taxon>
        <taxon>Triticeae</taxon>
        <taxon>Triticinae</taxon>
        <taxon>Triticum</taxon>
    </lineage>
</organism>
<dbReference type="InterPro" id="IPR016024">
    <property type="entry name" value="ARM-type_fold"/>
</dbReference>
<keyword evidence="2" id="KW-0647">Proteasome</keyword>
<name>A0A9R1RC30_TRITD</name>
<dbReference type="GO" id="GO:0008540">
    <property type="term" value="C:proteasome regulatory particle, base subcomplex"/>
    <property type="evidence" value="ECO:0007669"/>
    <property type="project" value="TreeGrafter"/>
</dbReference>
<sequence>MQVIQHGACLGLGLASLGTADEEVFEDIKNVLYTDSAVAGEAAGIGMGLLMVGTASEKAAEMLAYAHDTQHEKIIRGLALGIALTVYGREEEADTLIEQMTRDQDPILRYGGMYALALAYRGTANNKAIHQLLHFAVSDVSDDVRRTAVMGLGFVLYNEPEQTPRIVSLLSESYNPHVRYGAALAVGISCAGTGLSDAISLLEPLTSDVVDFVRQGALIAMAMVMIQTNESFDSRVGTFRRQLEKIILDKHEDTMSKMGAILASGILDAGGRNVTIKLLSRNKHDKLTAVIGLAVFTQFWYWYPLLYFISLAFSPTAIIGLNSNLEVPKFEFLSHAKPSLFEYPKPTTQQTTTSAVKLPTAILSTYAKAKSRAKKDAESKAANQEKTAEAESKANQEKSTAESKPSQEKSTAPMNMVDGAAEKKAPEPEPAFQILANPARVVPAQEKFIKFIEGSRYVPVRPAPCGFILLRDTQPSEAEELVLTDAPATVATGAGNSAAAAAAGQGSAAMAVDDEPQPPQPFEYSA</sequence>
<evidence type="ECO:0000313" key="5">
    <source>
        <dbReference type="EMBL" id="VAH35920.1"/>
    </source>
</evidence>
<evidence type="ECO:0000256" key="2">
    <source>
        <dbReference type="ARBA" id="ARBA00022942"/>
    </source>
</evidence>
<keyword evidence="6" id="KW-1185">Reference proteome</keyword>
<dbReference type="PANTHER" id="PTHR10943">
    <property type="entry name" value="26S PROTEASOME NON-ATPASE REGULATORY SUBUNIT"/>
    <property type="match status" value="1"/>
</dbReference>
<dbReference type="Gene3D" id="1.25.10.10">
    <property type="entry name" value="Leucine-rich Repeat Variant"/>
    <property type="match status" value="1"/>
</dbReference>
<dbReference type="AlphaFoldDB" id="A0A9R1RC30"/>